<dbReference type="Proteomes" id="UP000295328">
    <property type="component" value="Unassembled WGS sequence"/>
</dbReference>
<name>A0A4R6BJY7_9STAP</name>
<feature type="coiled-coil region" evidence="1">
    <location>
        <begin position="30"/>
        <end position="57"/>
    </location>
</feature>
<evidence type="ECO:0000259" key="2">
    <source>
        <dbReference type="Pfam" id="PF08349"/>
    </source>
</evidence>
<gene>
    <name evidence="3" type="ORF">ERX37_06995</name>
</gene>
<evidence type="ECO:0000256" key="1">
    <source>
        <dbReference type="SAM" id="Coils"/>
    </source>
</evidence>
<accession>A0A4R6BJY7</accession>
<evidence type="ECO:0000313" key="4">
    <source>
        <dbReference type="Proteomes" id="UP000295328"/>
    </source>
</evidence>
<dbReference type="EMBL" id="SCWE01000002">
    <property type="protein sequence ID" value="TDM01950.1"/>
    <property type="molecule type" value="Genomic_DNA"/>
</dbReference>
<feature type="domain" description="DUF1722" evidence="2">
    <location>
        <begin position="19"/>
        <end position="124"/>
    </location>
</feature>
<reference evidence="3 4" key="1">
    <citation type="submission" date="2019-01" db="EMBL/GenBank/DDBJ databases">
        <title>Draft genome sequences of the type strains of six Macrococcus species.</title>
        <authorList>
            <person name="Mazhar S."/>
            <person name="Altermann E."/>
            <person name="Hill C."/>
            <person name="Mcauliffe O."/>
        </authorList>
    </citation>
    <scope>NUCLEOTIDE SEQUENCE [LARGE SCALE GENOMIC DNA]</scope>
    <source>
        <strain evidence="3 4">CCM4809</strain>
    </source>
</reference>
<organism evidence="3 4">
    <name type="scientific">Macrococcus hajekii</name>
    <dbReference type="NCBI Taxonomy" id="198482"/>
    <lineage>
        <taxon>Bacteria</taxon>
        <taxon>Bacillati</taxon>
        <taxon>Bacillota</taxon>
        <taxon>Bacilli</taxon>
        <taxon>Bacillales</taxon>
        <taxon>Staphylococcaceae</taxon>
        <taxon>Macrococcus</taxon>
    </lineage>
</organism>
<dbReference type="InterPro" id="IPR013560">
    <property type="entry name" value="DUF1722"/>
</dbReference>
<keyword evidence="1" id="KW-0175">Coiled coil</keyword>
<proteinExistence type="predicted"/>
<dbReference type="OrthoDB" id="9782576at2"/>
<comment type="caution">
    <text evidence="3">The sequence shown here is derived from an EMBL/GenBank/DDBJ whole genome shotgun (WGS) entry which is preliminary data.</text>
</comment>
<dbReference type="Pfam" id="PF08349">
    <property type="entry name" value="DUF1722"/>
    <property type="match status" value="1"/>
</dbReference>
<dbReference type="AlphaFoldDB" id="A0A4R6BJY7"/>
<protein>
    <submittedName>
        <fullName evidence="3">DUF1722 domain-containing protein</fullName>
    </submittedName>
</protein>
<evidence type="ECO:0000313" key="3">
    <source>
        <dbReference type="EMBL" id="TDM01950.1"/>
    </source>
</evidence>
<keyword evidence="4" id="KW-1185">Reference proteome</keyword>
<sequence>MDNSKEQKKAVEKRWREEKYKVMYYSQQHYNSIRQLMKNQLADIDRLNREIAEAYSIEPTHGSMVNTFQHIWGYFKKKATEEEKKHILNLIDALPSSNDALITELSQLAIQYEIQYLKDSSLLKAPLH</sequence>
<dbReference type="RefSeq" id="WP_133429963.1">
    <property type="nucleotide sequence ID" value="NZ_BMCC01000003.1"/>
</dbReference>